<keyword evidence="2" id="KW-1185">Reference proteome</keyword>
<dbReference type="Gene3D" id="2.40.180.10">
    <property type="entry name" value="Catalase core domain"/>
    <property type="match status" value="1"/>
</dbReference>
<dbReference type="EMBL" id="JAPNTZ010000009">
    <property type="protein sequence ID" value="MCY1141436.1"/>
    <property type="molecule type" value="Genomic_DNA"/>
</dbReference>
<proteinExistence type="predicted"/>
<dbReference type="Proteomes" id="UP001151002">
    <property type="component" value="Unassembled WGS sequence"/>
</dbReference>
<dbReference type="SUPFAM" id="SSF56634">
    <property type="entry name" value="Heme-dependent catalase-like"/>
    <property type="match status" value="1"/>
</dbReference>
<dbReference type="RefSeq" id="WP_267565819.1">
    <property type="nucleotide sequence ID" value="NZ_JAPNTZ010000009.1"/>
</dbReference>
<organism evidence="1 2">
    <name type="scientific">Paractinoplanes pyxinae</name>
    <dbReference type="NCBI Taxonomy" id="2997416"/>
    <lineage>
        <taxon>Bacteria</taxon>
        <taxon>Bacillati</taxon>
        <taxon>Actinomycetota</taxon>
        <taxon>Actinomycetes</taxon>
        <taxon>Micromonosporales</taxon>
        <taxon>Micromonosporaceae</taxon>
        <taxon>Paractinoplanes</taxon>
    </lineage>
</organism>
<reference evidence="1" key="1">
    <citation type="submission" date="2022-11" db="EMBL/GenBank/DDBJ databases">
        <authorList>
            <person name="Somphong A."/>
            <person name="Phongsopitanun W."/>
        </authorList>
    </citation>
    <scope>NUCLEOTIDE SEQUENCE</scope>
    <source>
        <strain evidence="1">Pm04-4</strain>
    </source>
</reference>
<accession>A0ABT4B4N1</accession>
<evidence type="ECO:0000313" key="1">
    <source>
        <dbReference type="EMBL" id="MCY1141436.1"/>
    </source>
</evidence>
<comment type="caution">
    <text evidence="1">The sequence shown here is derived from an EMBL/GenBank/DDBJ whole genome shotgun (WGS) entry which is preliminary data.</text>
</comment>
<evidence type="ECO:0000313" key="2">
    <source>
        <dbReference type="Proteomes" id="UP001151002"/>
    </source>
</evidence>
<protein>
    <submittedName>
        <fullName evidence="1">Uncharacterized protein</fullName>
    </submittedName>
</protein>
<dbReference type="InterPro" id="IPR020835">
    <property type="entry name" value="Catalase_sf"/>
</dbReference>
<sequence>MIDPPAARLPHGATPNRRRIRGRHTASAGQLRHRALQRALQTYFWIDPSRHRHPVRHRWEPAADIHQLHQEQLSELPVGYLRTELDERLTRGPAQFDLQVQLADPVDPINDPTVSWPSQRLNLHRPAICLEPQ</sequence>
<name>A0ABT4B4N1_9ACTN</name>
<gene>
    <name evidence="1" type="ORF">OWR29_25855</name>
</gene>